<dbReference type="CDD" id="cd00042">
    <property type="entry name" value="CY"/>
    <property type="match status" value="2"/>
</dbReference>
<protein>
    <recommendedName>
        <fullName evidence="5">Cystatin domain-containing protein</fullName>
    </recommendedName>
</protein>
<name>A0A8D2L8E8_VARKO</name>
<feature type="signal peptide" evidence="4">
    <location>
        <begin position="1"/>
        <end position="17"/>
    </location>
</feature>
<dbReference type="GO" id="GO:0030195">
    <property type="term" value="P:negative regulation of blood coagulation"/>
    <property type="evidence" value="ECO:0007669"/>
    <property type="project" value="TreeGrafter"/>
</dbReference>
<evidence type="ECO:0000256" key="4">
    <source>
        <dbReference type="SAM" id="SignalP"/>
    </source>
</evidence>
<dbReference type="InterPro" id="IPR050735">
    <property type="entry name" value="Kininogen_Fetuin_HRG"/>
</dbReference>
<dbReference type="Gene3D" id="3.10.450.10">
    <property type="match status" value="3"/>
</dbReference>
<keyword evidence="7" id="KW-1185">Reference proteome</keyword>
<reference evidence="6" key="1">
    <citation type="submission" date="2025-08" db="UniProtKB">
        <authorList>
            <consortium name="Ensembl"/>
        </authorList>
    </citation>
    <scope>IDENTIFICATION</scope>
</reference>
<dbReference type="GO" id="GO:0004869">
    <property type="term" value="F:cysteine-type endopeptidase inhibitor activity"/>
    <property type="evidence" value="ECO:0007669"/>
    <property type="project" value="InterPro"/>
</dbReference>
<dbReference type="Pfam" id="PF00031">
    <property type="entry name" value="Cystatin"/>
    <property type="match status" value="2"/>
</dbReference>
<reference evidence="6" key="2">
    <citation type="submission" date="2025-09" db="UniProtKB">
        <authorList>
            <consortium name="Ensembl"/>
        </authorList>
    </citation>
    <scope>IDENTIFICATION</scope>
</reference>
<dbReference type="GO" id="GO:0072562">
    <property type="term" value="C:blood microparticle"/>
    <property type="evidence" value="ECO:0007669"/>
    <property type="project" value="TreeGrafter"/>
</dbReference>
<evidence type="ECO:0000313" key="6">
    <source>
        <dbReference type="Ensembl" id="ENSVKKP00000018019.1"/>
    </source>
</evidence>
<dbReference type="Proteomes" id="UP000694545">
    <property type="component" value="Unplaced"/>
</dbReference>
<evidence type="ECO:0000256" key="1">
    <source>
        <dbReference type="ARBA" id="ARBA00022729"/>
    </source>
</evidence>
<keyword evidence="2" id="KW-1015">Disulfide bond</keyword>
<evidence type="ECO:0000256" key="2">
    <source>
        <dbReference type="ARBA" id="ARBA00023157"/>
    </source>
</evidence>
<evidence type="ECO:0000259" key="5">
    <source>
        <dbReference type="SMART" id="SM00043"/>
    </source>
</evidence>
<dbReference type="Ensembl" id="ENSVKKT00000018476.1">
    <property type="protein sequence ID" value="ENSVKKP00000018019.1"/>
    <property type="gene ID" value="ENSVKKG00000012309.1"/>
</dbReference>
<dbReference type="GO" id="GO:0007204">
    <property type="term" value="P:positive regulation of cytosolic calcium ion concentration"/>
    <property type="evidence" value="ECO:0007669"/>
    <property type="project" value="TreeGrafter"/>
</dbReference>
<accession>A0A8D2L8E8</accession>
<dbReference type="PANTHER" id="PTHR13814">
    <property type="entry name" value="FETUIN"/>
    <property type="match status" value="1"/>
</dbReference>
<dbReference type="InterPro" id="IPR046350">
    <property type="entry name" value="Cystatin_sf"/>
</dbReference>
<proteinExistence type="predicted"/>
<organism evidence="6 7">
    <name type="scientific">Varanus komodoensis</name>
    <name type="common">Komodo dragon</name>
    <dbReference type="NCBI Taxonomy" id="61221"/>
    <lineage>
        <taxon>Eukaryota</taxon>
        <taxon>Metazoa</taxon>
        <taxon>Chordata</taxon>
        <taxon>Craniata</taxon>
        <taxon>Vertebrata</taxon>
        <taxon>Euteleostomi</taxon>
        <taxon>Lepidosauria</taxon>
        <taxon>Squamata</taxon>
        <taxon>Bifurcata</taxon>
        <taxon>Unidentata</taxon>
        <taxon>Episquamata</taxon>
        <taxon>Toxicofera</taxon>
        <taxon>Anguimorpha</taxon>
        <taxon>Paleoanguimorpha</taxon>
        <taxon>Varanoidea</taxon>
        <taxon>Varanidae</taxon>
        <taxon>Varanus</taxon>
    </lineage>
</organism>
<dbReference type="AlphaFoldDB" id="A0A8D2L8E8"/>
<dbReference type="InterPro" id="IPR000010">
    <property type="entry name" value="Cystatin_dom"/>
</dbReference>
<evidence type="ECO:0000256" key="3">
    <source>
        <dbReference type="ARBA" id="ARBA00023180"/>
    </source>
</evidence>
<keyword evidence="1 4" id="KW-0732">Signal</keyword>
<keyword evidence="3" id="KW-0325">Glycoprotein</keyword>
<sequence>MGLFILLFLCILCCSQAIALQEVDCNDNEVFNAVDIALKEYNRGRKNGHLFALNVILEASRTVSKHFNSENNSQENIRVHHILYPLHVRTSDLWQKKKNNNQWGHLHGMASSSMWENKQCSPGKVASSQAPCLGCWTRISTKASELQPVVKHGIEYFSESFANFPKYFFQVVAGWNYKVQYSIKTTNCSKAELPLLTPECQAIPEGREGICTITAYVHFTNELVKSFDLNNICGGFFLTADEIVPAPVCVGCPVSISIHNPELQEPLAAALEKYNSESQNDFHYAIVQITKATSQVGTFLLHLYFNFVQTQCSVGVISLPVFSSHFGEGVAVRPGKVWDATVIPYQKPLALSASCCIMEHKEAAKENLWGKKACIKAVVFPQ</sequence>
<dbReference type="PANTHER" id="PTHR13814:SF12">
    <property type="entry name" value="KININOGEN-1"/>
    <property type="match status" value="1"/>
</dbReference>
<feature type="chain" id="PRO_5034094909" description="Cystatin domain-containing protein" evidence="4">
    <location>
        <begin position="18"/>
        <end position="382"/>
    </location>
</feature>
<feature type="domain" description="Cystatin" evidence="5">
    <location>
        <begin position="248"/>
        <end position="335"/>
    </location>
</feature>
<dbReference type="SUPFAM" id="SSF54403">
    <property type="entry name" value="Cystatin/monellin"/>
    <property type="match status" value="3"/>
</dbReference>
<dbReference type="FunFam" id="3.10.450.10:FF:000002">
    <property type="entry name" value="Kininogen 1"/>
    <property type="match status" value="1"/>
</dbReference>
<evidence type="ECO:0000313" key="7">
    <source>
        <dbReference type="Proteomes" id="UP000694545"/>
    </source>
</evidence>
<feature type="domain" description="Cystatin" evidence="5">
    <location>
        <begin position="131"/>
        <end position="232"/>
    </location>
</feature>
<dbReference type="SMART" id="SM00043">
    <property type="entry name" value="CY"/>
    <property type="match status" value="2"/>
</dbReference>